<dbReference type="PANTHER" id="PTHR47506">
    <property type="entry name" value="TRANSCRIPTIONAL REGULATORY PROTEIN"/>
    <property type="match status" value="1"/>
</dbReference>
<evidence type="ECO:0000256" key="3">
    <source>
        <dbReference type="ARBA" id="ARBA00023163"/>
    </source>
</evidence>
<dbReference type="InterPro" id="IPR009057">
    <property type="entry name" value="Homeodomain-like_sf"/>
</dbReference>
<keyword evidence="2" id="KW-0238">DNA-binding</keyword>
<evidence type="ECO:0000256" key="4">
    <source>
        <dbReference type="SAM" id="MobiDB-lite"/>
    </source>
</evidence>
<gene>
    <name evidence="7" type="ORF">Pa4123_84660</name>
</gene>
<sequence length="224" mass="23286">MLSSTAVSPRRSVEATAGTHAAILAHGAAVASVEGLSGLTIGRLAADLGMSKSGLLGHFGTKESLQLEVVDAAAAVFTREVADRAAGTAPGLPRLRALCTAWLSYLERGVFPGGCFFIAAATEFDDRDGPVRDAIAGLAELWHRDLRIQARQAIAAGELPAGTDPEQLVFDLTGVMLAAHHGFRLRRTPAAAYARHTLSHLLPPPPSAPASPPPPADQGQTHVV</sequence>
<feature type="region of interest" description="Disordered" evidence="4">
    <location>
        <begin position="199"/>
        <end position="224"/>
    </location>
</feature>
<feature type="domain" description="HTH tetR-type" evidence="5">
    <location>
        <begin position="23"/>
        <end position="68"/>
    </location>
</feature>
<dbReference type="SUPFAM" id="SSF48498">
    <property type="entry name" value="Tetracyclin repressor-like, C-terminal domain"/>
    <property type="match status" value="1"/>
</dbReference>
<evidence type="ECO:0000256" key="2">
    <source>
        <dbReference type="ARBA" id="ARBA00023125"/>
    </source>
</evidence>
<comment type="caution">
    <text evidence="7">The sequence shown here is derived from an EMBL/GenBank/DDBJ whole genome shotgun (WGS) entry which is preliminary data.</text>
</comment>
<organism evidence="7 8">
    <name type="scientific">Phytohabitans aurantiacus</name>
    <dbReference type="NCBI Taxonomy" id="3016789"/>
    <lineage>
        <taxon>Bacteria</taxon>
        <taxon>Bacillati</taxon>
        <taxon>Actinomycetota</taxon>
        <taxon>Actinomycetes</taxon>
        <taxon>Micromonosporales</taxon>
        <taxon>Micromonosporaceae</taxon>
    </lineage>
</organism>
<keyword evidence="8" id="KW-1185">Reference proteome</keyword>
<name>A0ABQ5R9C8_9ACTN</name>
<accession>A0ABQ5R9C8</accession>
<dbReference type="SUPFAM" id="SSF46689">
    <property type="entry name" value="Homeodomain-like"/>
    <property type="match status" value="1"/>
</dbReference>
<keyword evidence="1" id="KW-0805">Transcription regulation</keyword>
<dbReference type="EMBL" id="BSDI01000078">
    <property type="protein sequence ID" value="GLI03188.1"/>
    <property type="molecule type" value="Genomic_DNA"/>
</dbReference>
<keyword evidence="3" id="KW-0804">Transcription</keyword>
<dbReference type="InterPro" id="IPR011075">
    <property type="entry name" value="TetR_C"/>
</dbReference>
<reference evidence="7" key="1">
    <citation type="submission" date="2022-12" db="EMBL/GenBank/DDBJ databases">
        <title>New Phytohabitans aurantiacus sp. RD004123 nov., an actinomycete isolated from soil.</title>
        <authorList>
            <person name="Triningsih D.W."/>
            <person name="Harunari E."/>
            <person name="Igarashi Y."/>
        </authorList>
    </citation>
    <scope>NUCLEOTIDE SEQUENCE</scope>
    <source>
        <strain evidence="7">RD004123</strain>
    </source>
</reference>
<evidence type="ECO:0000256" key="1">
    <source>
        <dbReference type="ARBA" id="ARBA00023015"/>
    </source>
</evidence>
<dbReference type="InterPro" id="IPR036271">
    <property type="entry name" value="Tet_transcr_reg_TetR-rel_C_sf"/>
</dbReference>
<feature type="compositionally biased region" description="Pro residues" evidence="4">
    <location>
        <begin position="202"/>
        <end position="216"/>
    </location>
</feature>
<dbReference type="Pfam" id="PF00440">
    <property type="entry name" value="TetR_N"/>
    <property type="match status" value="1"/>
</dbReference>
<feature type="domain" description="Tetracyclin repressor-like C-terminal" evidence="6">
    <location>
        <begin position="91"/>
        <end position="192"/>
    </location>
</feature>
<dbReference type="Gene3D" id="1.10.357.10">
    <property type="entry name" value="Tetracycline Repressor, domain 2"/>
    <property type="match status" value="1"/>
</dbReference>
<dbReference type="Proteomes" id="UP001144280">
    <property type="component" value="Unassembled WGS sequence"/>
</dbReference>
<dbReference type="InterPro" id="IPR001647">
    <property type="entry name" value="HTH_TetR"/>
</dbReference>
<evidence type="ECO:0000259" key="5">
    <source>
        <dbReference type="Pfam" id="PF00440"/>
    </source>
</evidence>
<evidence type="ECO:0000259" key="6">
    <source>
        <dbReference type="Pfam" id="PF16925"/>
    </source>
</evidence>
<proteinExistence type="predicted"/>
<dbReference type="PANTHER" id="PTHR47506:SF6">
    <property type="entry name" value="HTH-TYPE TRANSCRIPTIONAL REPRESSOR NEMR"/>
    <property type="match status" value="1"/>
</dbReference>
<dbReference type="Gene3D" id="1.10.10.60">
    <property type="entry name" value="Homeodomain-like"/>
    <property type="match status" value="1"/>
</dbReference>
<evidence type="ECO:0000313" key="8">
    <source>
        <dbReference type="Proteomes" id="UP001144280"/>
    </source>
</evidence>
<evidence type="ECO:0000313" key="7">
    <source>
        <dbReference type="EMBL" id="GLI03188.1"/>
    </source>
</evidence>
<protein>
    <submittedName>
        <fullName evidence="7">TetR family transcriptional regulator</fullName>
    </submittedName>
</protein>
<dbReference type="Pfam" id="PF16925">
    <property type="entry name" value="TetR_C_13"/>
    <property type="match status" value="1"/>
</dbReference>